<reference evidence="1" key="1">
    <citation type="submission" date="2021-04" db="EMBL/GenBank/DDBJ databases">
        <title>Genomic characterization of endocarditis-associated Neisseria elongata subsp. nitroreducens.</title>
        <authorList>
            <person name="Schorner M."/>
            <person name="Passarelli-Araujo H."/>
            <person name="Scheffer M."/>
            <person name="Barazzetti F."/>
            <person name="Martins J."/>
            <person name="Machado H."/>
            <person name="Palmeiro J."/>
            <person name="Bazzo M."/>
        </authorList>
    </citation>
    <scope>NUCLEOTIDE SEQUENCE</scope>
    <source>
        <strain evidence="1">Nel_M001</strain>
    </source>
</reference>
<organism evidence="1 2">
    <name type="scientific">Neisseria elongata subsp. nitroreducens</name>
    <dbReference type="NCBI Taxonomy" id="90367"/>
    <lineage>
        <taxon>Bacteria</taxon>
        <taxon>Pseudomonadati</taxon>
        <taxon>Pseudomonadota</taxon>
        <taxon>Betaproteobacteria</taxon>
        <taxon>Neisseriales</taxon>
        <taxon>Neisseriaceae</taxon>
        <taxon>Neisseria</taxon>
    </lineage>
</organism>
<comment type="caution">
    <text evidence="1">The sequence shown here is derived from an EMBL/GenBank/DDBJ whole genome shotgun (WGS) entry which is preliminary data.</text>
</comment>
<dbReference type="Proteomes" id="UP000708805">
    <property type="component" value="Unassembled WGS sequence"/>
</dbReference>
<proteinExistence type="predicted"/>
<sequence length="76" mass="8024">MMVWEKLIAWLSFAAVLAALAVSGGGESRKTPAAAEPLFAVEEDVEAVWEAGYPGLEMPFEPAGEELDVLTEGSGK</sequence>
<dbReference type="AlphaFoldDB" id="A0A9X0ZVH8"/>
<evidence type="ECO:0000313" key="1">
    <source>
        <dbReference type="EMBL" id="MBS9340055.1"/>
    </source>
</evidence>
<gene>
    <name evidence="1" type="ORF">J8641_04325</name>
</gene>
<protein>
    <submittedName>
        <fullName evidence="1">Uncharacterized protein</fullName>
    </submittedName>
</protein>
<dbReference type="RefSeq" id="WP_214037490.1">
    <property type="nucleotide sequence ID" value="NZ_JAGJWT010000002.1"/>
</dbReference>
<evidence type="ECO:0000313" key="2">
    <source>
        <dbReference type="Proteomes" id="UP000708805"/>
    </source>
</evidence>
<name>A0A9X0ZVH8_NEIEL</name>
<dbReference type="EMBL" id="JAGJWT010000002">
    <property type="protein sequence ID" value="MBS9340055.1"/>
    <property type="molecule type" value="Genomic_DNA"/>
</dbReference>
<accession>A0A9X0ZVH8</accession>